<feature type="transmembrane region" description="Helical" evidence="1">
    <location>
        <begin position="242"/>
        <end position="261"/>
    </location>
</feature>
<gene>
    <name evidence="2" type="ORF">BW737_009300</name>
</gene>
<sequence>MDDLIKDMLSALFGFDTAKLGELQKSLSDYNTTAYDLVTNLHASAVVPVSSVVIAIILVLELARNATHIEGDQQMGVKIIAGTMFKSALLIIAAQNSTMILDAINEVSSAIITGLGAVDAPSAGSLPEGVADEISNAGNVDKAGVLMLLIIPFLIALAAKLVVQVMVIFRFAELYALSAFASLPIALLGHPDTKSMGVGYLQRYASVGFQGATLMLAVKLYAALTEVSDISGLADDQSLSSWIVGNYVNLLLAPITLMILVGASGRIAKAVVGQ</sequence>
<name>A0ABX4MEG2_9ACTO</name>
<keyword evidence="1" id="KW-0812">Transmembrane</keyword>
<reference evidence="2 3" key="1">
    <citation type="submission" date="2017-10" db="EMBL/GenBank/DDBJ databases">
        <title>Draft genome sequence of cellulolytic Actinomyces sp CtC72 isolated from cattle rumen fluid.</title>
        <authorList>
            <person name="Joshi A.J."/>
            <person name="Vasudevan G."/>
            <person name="Lanjekar V.B."/>
            <person name="Hivarkar S."/>
            <person name="Engineer A."/>
            <person name="Pore S.D."/>
            <person name="Dhakephalkar P.K."/>
            <person name="Dagar S."/>
        </authorList>
    </citation>
    <scope>NUCLEOTIDE SEQUENCE [LARGE SCALE GENOMIC DNA]</scope>
    <source>
        <strain evidence="3">CtC72</strain>
    </source>
</reference>
<keyword evidence="1" id="KW-1133">Transmembrane helix</keyword>
<protein>
    <recommendedName>
        <fullName evidence="4">TrbL/VirB6 plasmid conjugal transfer protein</fullName>
    </recommendedName>
</protein>
<comment type="caution">
    <text evidence="2">The sequence shown here is derived from an EMBL/GenBank/DDBJ whole genome shotgun (WGS) entry which is preliminary data.</text>
</comment>
<evidence type="ECO:0008006" key="4">
    <source>
        <dbReference type="Google" id="ProtNLM"/>
    </source>
</evidence>
<dbReference type="Proteomes" id="UP000194577">
    <property type="component" value="Unassembled WGS sequence"/>
</dbReference>
<feature type="transmembrane region" description="Helical" evidence="1">
    <location>
        <begin position="201"/>
        <end position="222"/>
    </location>
</feature>
<dbReference type="EMBL" id="MTPX02000044">
    <property type="protein sequence ID" value="PHP52464.1"/>
    <property type="molecule type" value="Genomic_DNA"/>
</dbReference>
<evidence type="ECO:0000256" key="1">
    <source>
        <dbReference type="SAM" id="Phobius"/>
    </source>
</evidence>
<keyword evidence="1" id="KW-0472">Membrane</keyword>
<feature type="transmembrane region" description="Helical" evidence="1">
    <location>
        <begin position="143"/>
        <end position="162"/>
    </location>
</feature>
<dbReference type="Pfam" id="PF19478">
    <property type="entry name" value="TrbL_2"/>
    <property type="match status" value="1"/>
</dbReference>
<feature type="transmembrane region" description="Helical" evidence="1">
    <location>
        <begin position="41"/>
        <end position="60"/>
    </location>
</feature>
<evidence type="ECO:0000313" key="2">
    <source>
        <dbReference type="EMBL" id="PHP52464.1"/>
    </source>
</evidence>
<keyword evidence="3" id="KW-1185">Reference proteome</keyword>
<dbReference type="InterPro" id="IPR045798">
    <property type="entry name" value="TrbL_Firmicutes"/>
</dbReference>
<accession>A0ABX4MEG2</accession>
<proteinExistence type="predicted"/>
<evidence type="ECO:0000313" key="3">
    <source>
        <dbReference type="Proteomes" id="UP000194577"/>
    </source>
</evidence>
<organism evidence="2 3">
    <name type="scientific">Actinomyces ruminis</name>
    <dbReference type="NCBI Taxonomy" id="1937003"/>
    <lineage>
        <taxon>Bacteria</taxon>
        <taxon>Bacillati</taxon>
        <taxon>Actinomycetota</taxon>
        <taxon>Actinomycetes</taxon>
        <taxon>Actinomycetales</taxon>
        <taxon>Actinomycetaceae</taxon>
        <taxon>Actinomyces</taxon>
    </lineage>
</organism>
<feature type="transmembrane region" description="Helical" evidence="1">
    <location>
        <begin position="168"/>
        <end position="189"/>
    </location>
</feature>